<dbReference type="OrthoDB" id="8451507at2"/>
<name>A0A371BCT7_9BRAD</name>
<evidence type="ECO:0000313" key="3">
    <source>
        <dbReference type="Proteomes" id="UP000263993"/>
    </source>
</evidence>
<dbReference type="Proteomes" id="UP000263993">
    <property type="component" value="Unassembled WGS sequence"/>
</dbReference>
<proteinExistence type="predicted"/>
<dbReference type="RefSeq" id="WP_115517404.1">
    <property type="nucleotide sequence ID" value="NZ_QRGO01000001.1"/>
</dbReference>
<reference evidence="3" key="1">
    <citation type="submission" date="2018-08" db="EMBL/GenBank/DDBJ databases">
        <authorList>
            <person name="Kim S.-J."/>
            <person name="Jung G.-Y."/>
        </authorList>
    </citation>
    <scope>NUCLEOTIDE SEQUENCE [LARGE SCALE GENOMIC DNA]</scope>
    <source>
        <strain evidence="3">GY_H</strain>
    </source>
</reference>
<evidence type="ECO:0000256" key="1">
    <source>
        <dbReference type="SAM" id="MobiDB-lite"/>
    </source>
</evidence>
<organism evidence="2 3">
    <name type="scientific">Undibacter mobilis</name>
    <dbReference type="NCBI Taxonomy" id="2292256"/>
    <lineage>
        <taxon>Bacteria</taxon>
        <taxon>Pseudomonadati</taxon>
        <taxon>Pseudomonadota</taxon>
        <taxon>Alphaproteobacteria</taxon>
        <taxon>Hyphomicrobiales</taxon>
        <taxon>Nitrobacteraceae</taxon>
        <taxon>Undibacter</taxon>
    </lineage>
</organism>
<protein>
    <submittedName>
        <fullName evidence="2">Uncharacterized protein</fullName>
    </submittedName>
</protein>
<feature type="compositionally biased region" description="Polar residues" evidence="1">
    <location>
        <begin position="1"/>
        <end position="11"/>
    </location>
</feature>
<gene>
    <name evidence="2" type="ORF">DXH78_12825</name>
</gene>
<evidence type="ECO:0000313" key="2">
    <source>
        <dbReference type="EMBL" id="RDV05378.1"/>
    </source>
</evidence>
<sequence>MPNRNSSSNRADSPAAPETFRKRYDNVESQREELLARLNRLGAVAQAHPGHKRALKLLNDTFRKAKLAQRLSVLHAAAWLIEVLERVAAGV</sequence>
<dbReference type="AlphaFoldDB" id="A0A371BCT7"/>
<accession>A0A371BCT7</accession>
<comment type="caution">
    <text evidence="2">The sequence shown here is derived from an EMBL/GenBank/DDBJ whole genome shotgun (WGS) entry which is preliminary data.</text>
</comment>
<dbReference type="EMBL" id="QRGO01000001">
    <property type="protein sequence ID" value="RDV05378.1"/>
    <property type="molecule type" value="Genomic_DNA"/>
</dbReference>
<keyword evidence="3" id="KW-1185">Reference proteome</keyword>
<feature type="region of interest" description="Disordered" evidence="1">
    <location>
        <begin position="1"/>
        <end position="24"/>
    </location>
</feature>